<proteinExistence type="predicted"/>
<dbReference type="PANTHER" id="PTHR39596">
    <property type="match status" value="1"/>
</dbReference>
<protein>
    <recommendedName>
        <fullName evidence="1">Heterokaryon incompatibility domain-containing protein</fullName>
    </recommendedName>
</protein>
<dbReference type="RefSeq" id="XP_024711148.1">
    <property type="nucleotide sequence ID" value="XM_024852049.1"/>
</dbReference>
<dbReference type="EMBL" id="MSFO01000001">
    <property type="protein sequence ID" value="PLB55846.1"/>
    <property type="molecule type" value="Genomic_DNA"/>
</dbReference>
<dbReference type="Pfam" id="PF06985">
    <property type="entry name" value="HET"/>
    <property type="match status" value="1"/>
</dbReference>
<dbReference type="OrthoDB" id="2426273at2759"/>
<name>A0A2I2GSJ8_9EURO</name>
<comment type="caution">
    <text evidence="2">The sequence shown here is derived from an EMBL/GenBank/DDBJ whole genome shotgun (WGS) entry which is preliminary data.</text>
</comment>
<organism evidence="2 3">
    <name type="scientific">Aspergillus steynii IBT 23096</name>
    <dbReference type="NCBI Taxonomy" id="1392250"/>
    <lineage>
        <taxon>Eukaryota</taxon>
        <taxon>Fungi</taxon>
        <taxon>Dikarya</taxon>
        <taxon>Ascomycota</taxon>
        <taxon>Pezizomycotina</taxon>
        <taxon>Eurotiomycetes</taxon>
        <taxon>Eurotiomycetidae</taxon>
        <taxon>Eurotiales</taxon>
        <taxon>Aspergillaceae</taxon>
        <taxon>Aspergillus</taxon>
        <taxon>Aspergillus subgen. Circumdati</taxon>
    </lineage>
</organism>
<reference evidence="2 3" key="1">
    <citation type="submission" date="2016-12" db="EMBL/GenBank/DDBJ databases">
        <title>The genomes of Aspergillus section Nigri reveals drivers in fungal speciation.</title>
        <authorList>
            <consortium name="DOE Joint Genome Institute"/>
            <person name="Vesth T.C."/>
            <person name="Nybo J."/>
            <person name="Theobald S."/>
            <person name="Brandl J."/>
            <person name="Frisvad J.C."/>
            <person name="Nielsen K.F."/>
            <person name="Lyhne E.K."/>
            <person name="Kogle M.E."/>
            <person name="Kuo A."/>
            <person name="Riley R."/>
            <person name="Clum A."/>
            <person name="Nolan M."/>
            <person name="Lipzen A."/>
            <person name="Salamov A."/>
            <person name="Henrissat B."/>
            <person name="Wiebenga A."/>
            <person name="De Vries R.P."/>
            <person name="Grigoriev I.V."/>
            <person name="Mortensen U.H."/>
            <person name="Andersen M.R."/>
            <person name="Baker S.E."/>
        </authorList>
    </citation>
    <scope>NUCLEOTIDE SEQUENCE [LARGE SCALE GENOMIC DNA]</scope>
    <source>
        <strain evidence="2 3">IBT 23096</strain>
    </source>
</reference>
<dbReference type="PANTHER" id="PTHR39596:SF2">
    <property type="entry name" value="HET DOMAIN PROTEIN (AFU_ORTHOLOGUE AFUA_1G17550)-RELATED"/>
    <property type="match status" value="1"/>
</dbReference>
<dbReference type="GeneID" id="36559747"/>
<accession>A0A2I2GSJ8</accession>
<dbReference type="AlphaFoldDB" id="A0A2I2GSJ8"/>
<dbReference type="VEuPathDB" id="FungiDB:P170DRAFT_461608"/>
<evidence type="ECO:0000313" key="3">
    <source>
        <dbReference type="Proteomes" id="UP000234275"/>
    </source>
</evidence>
<dbReference type="InterPro" id="IPR010730">
    <property type="entry name" value="HET"/>
</dbReference>
<feature type="domain" description="Heterokaryon incompatibility" evidence="1">
    <location>
        <begin position="317"/>
        <end position="401"/>
    </location>
</feature>
<evidence type="ECO:0000313" key="2">
    <source>
        <dbReference type="EMBL" id="PLB55846.1"/>
    </source>
</evidence>
<keyword evidence="3" id="KW-1185">Reference proteome</keyword>
<evidence type="ECO:0000259" key="1">
    <source>
        <dbReference type="Pfam" id="PF06985"/>
    </source>
</evidence>
<dbReference type="STRING" id="1392250.A0A2I2GSJ8"/>
<gene>
    <name evidence="2" type="ORF">P170DRAFT_461608</name>
</gene>
<dbReference type="Proteomes" id="UP000234275">
    <property type="component" value="Unassembled WGS sequence"/>
</dbReference>
<sequence>MGSPLDWDEIGAIPYRARGNLTYNHLSFRALSQEWREKVYPWHSIKDGNPTISAQGVKYVSAFLQAWLFFGLLREVVGEDNWDRASLIHDNGTEINKSMVVNLVNQWKKRELASEVGRAGRLVRIQLVLSEARTHVLQICSVEDEKSDSSLEDAEYNTIALSLMVLGEMLSNLTARILEDSGQRKALGWTVDENRGWGQTGAILRSMQRKWSPETVHMLRSSLRGHATAQLYALRISGEEEKGDNEGQVIKNQGSVSYEMAHWEGCEHREDGKNEDLVGPDEKQLGEIIQKGKIPLVKYTSATNKVELVEYDVGTRYAILSHVWSDGYGNPSENKTRPCLLAFYNELFFKAQKILHRIDPDPELPFWMDTLTIPVRDPTQRKQAIKTMHRSYTHADFTIVLDSRLGQMQVGHSYAETAMKIFSSRWMSRLWTLQEAYLSKKLIFKFQDTELVDLDLLEGNYLSHPTLAESMVAAKARKYYDRLLGWQRQKRIYNVRIQDDSLLPSIWEAVQWRTTSHPKHETQALATLFQLEVDFPDGFDHFQCGEDCGKGIHKPCADDLDHRMKLLLESLYDAYPGSIPQGMIFLPGRRLSIEGFGWAPSTWMVGHEVNHDDPIFNTSQAAELTFNGLLVRYPGFLLHSSENRMYLENENSFVFSRDILLLEWYAVRPVEGSCSAIPRTKGSEFAIISSRDTIFEDREIALLVEIKRRRHPKLHVEILSRVWIWRERDQSRIHEFQKRFWDQKADACEYGESLNPDQLWSIGRCSWQPKEGG</sequence>